<organism evidence="2 3">
    <name type="scientific">Chrysochromulina tobinii</name>
    <dbReference type="NCBI Taxonomy" id="1460289"/>
    <lineage>
        <taxon>Eukaryota</taxon>
        <taxon>Haptista</taxon>
        <taxon>Haptophyta</taxon>
        <taxon>Prymnesiophyceae</taxon>
        <taxon>Prymnesiales</taxon>
        <taxon>Chrysochromulinaceae</taxon>
        <taxon>Chrysochromulina</taxon>
    </lineage>
</organism>
<evidence type="ECO:0000313" key="2">
    <source>
        <dbReference type="EMBL" id="KOO31002.1"/>
    </source>
</evidence>
<dbReference type="CDD" id="cd06071">
    <property type="entry name" value="Beach"/>
    <property type="match status" value="1"/>
</dbReference>
<dbReference type="SMART" id="SM01026">
    <property type="entry name" value="Beach"/>
    <property type="match status" value="1"/>
</dbReference>
<evidence type="ECO:0000259" key="1">
    <source>
        <dbReference type="PROSITE" id="PS50197"/>
    </source>
</evidence>
<dbReference type="Pfam" id="PF02138">
    <property type="entry name" value="Beach"/>
    <property type="match status" value="1"/>
</dbReference>
<gene>
    <name evidence="2" type="ORF">Ctob_009302</name>
</gene>
<dbReference type="InterPro" id="IPR036372">
    <property type="entry name" value="BEACH_dom_sf"/>
</dbReference>
<feature type="domain" description="BEACH" evidence="1">
    <location>
        <begin position="1"/>
        <end position="206"/>
    </location>
</feature>
<dbReference type="SUPFAM" id="SSF81837">
    <property type="entry name" value="BEACH domain"/>
    <property type="match status" value="1"/>
</dbReference>
<dbReference type="OrthoDB" id="26681at2759"/>
<name>A0A0M0JXJ3_9EUKA</name>
<dbReference type="Gene3D" id="1.10.1540.10">
    <property type="entry name" value="BEACH domain"/>
    <property type="match status" value="1"/>
</dbReference>
<dbReference type="Proteomes" id="UP000037460">
    <property type="component" value="Unassembled WGS sequence"/>
</dbReference>
<sequence length="206" mass="23416">MRLNTLAGRSFNDLTQYPVVPWVIKDYASSNLDLTNPASFRDLTKPIGAQEPAQAARFAERYHSSEDAGMGSKPFHYGSHYSSSGIVLHYLLRLEPFTTEHIKLQGGRFDVADRLFHSIGDTWRTCLTNMSDVKELIPEFFTNPEFLRNANALPLGTMQKGHKLGDVELPPWASSPEDFIRKHRAALESDFVSQHLHHWIDLIFGY</sequence>
<evidence type="ECO:0000313" key="3">
    <source>
        <dbReference type="Proteomes" id="UP000037460"/>
    </source>
</evidence>
<proteinExistence type="predicted"/>
<dbReference type="InterPro" id="IPR000409">
    <property type="entry name" value="BEACH_dom"/>
</dbReference>
<protein>
    <submittedName>
        <fullName evidence="2">Neurobeachin-like protein 2</fullName>
    </submittedName>
</protein>
<dbReference type="AlphaFoldDB" id="A0A0M0JXJ3"/>
<dbReference type="InterPro" id="IPR050865">
    <property type="entry name" value="BEACH_Domain"/>
</dbReference>
<accession>A0A0M0JXJ3</accession>
<dbReference type="PANTHER" id="PTHR13743">
    <property type="entry name" value="BEIGE/BEACH-RELATED"/>
    <property type="match status" value="1"/>
</dbReference>
<comment type="caution">
    <text evidence="2">The sequence shown here is derived from an EMBL/GenBank/DDBJ whole genome shotgun (WGS) entry which is preliminary data.</text>
</comment>
<keyword evidence="3" id="KW-1185">Reference proteome</keyword>
<reference evidence="3" key="1">
    <citation type="journal article" date="2015" name="PLoS Genet.">
        <title>Genome Sequence and Transcriptome Analyses of Chrysochromulina tobin: Metabolic Tools for Enhanced Algal Fitness in the Prominent Order Prymnesiales (Haptophyceae).</title>
        <authorList>
            <person name="Hovde B.T."/>
            <person name="Deodato C.R."/>
            <person name="Hunsperger H.M."/>
            <person name="Ryken S.A."/>
            <person name="Yost W."/>
            <person name="Jha R.K."/>
            <person name="Patterson J."/>
            <person name="Monnat R.J. Jr."/>
            <person name="Barlow S.B."/>
            <person name="Starkenburg S.R."/>
            <person name="Cattolico R.A."/>
        </authorList>
    </citation>
    <scope>NUCLEOTIDE SEQUENCE</scope>
    <source>
        <strain evidence="3">CCMP291</strain>
    </source>
</reference>
<dbReference type="PROSITE" id="PS50197">
    <property type="entry name" value="BEACH"/>
    <property type="match status" value="1"/>
</dbReference>
<dbReference type="EMBL" id="JWZX01002104">
    <property type="protein sequence ID" value="KOO31002.1"/>
    <property type="molecule type" value="Genomic_DNA"/>
</dbReference>